<keyword evidence="2" id="KW-1185">Reference proteome</keyword>
<dbReference type="InterPro" id="IPR015813">
    <property type="entry name" value="Pyrv/PenolPyrv_kinase-like_dom"/>
</dbReference>
<dbReference type="CDD" id="cd00377">
    <property type="entry name" value="ICL_PEPM"/>
    <property type="match status" value="1"/>
</dbReference>
<dbReference type="EMBL" id="VFPQ01000001">
    <property type="protein sequence ID" value="TQM76591.1"/>
    <property type="molecule type" value="Genomic_DNA"/>
</dbReference>
<dbReference type="AlphaFoldDB" id="A0A543J187"/>
<dbReference type="PANTHER" id="PTHR42905">
    <property type="entry name" value="PHOSPHOENOLPYRUVATE CARBOXYLASE"/>
    <property type="match status" value="1"/>
</dbReference>
<proteinExistence type="predicted"/>
<keyword evidence="1" id="KW-0456">Lyase</keyword>
<protein>
    <submittedName>
        <fullName evidence="1">2-methylisocitrate lyase-like PEP mutase family enzyme</fullName>
    </submittedName>
</protein>
<accession>A0A543J187</accession>
<dbReference type="InterPro" id="IPR039556">
    <property type="entry name" value="ICL/PEPM"/>
</dbReference>
<dbReference type="PANTHER" id="PTHR42905:SF16">
    <property type="entry name" value="CARBOXYPHOSPHONOENOLPYRUVATE PHOSPHONOMUTASE-LIKE PROTEIN (AFU_ORTHOLOGUE AFUA_5G07230)"/>
    <property type="match status" value="1"/>
</dbReference>
<sequence length="263" mass="27066">MTFDAFVRLHRQGHPFLLPNAWDHGSAALFVAHGFAAVGTTSLGVAAACGRPDGAGATRAETVALARSLARLPCLLTVDIEGGFSEDPGEVADLVAELAELGVVGVNIEDGRPDGLAPEGHLPRVIAAVKERAPRVFVNARTDTHWLAVAGVPGHVPDLAETLRRVRRYADAGADGVFVPALPDKAAIAAVVEAAGVPVNVLFQPTGPTLRELGELGVARVSTGSLPYRAALHAALAAVLGADGRADAVPTVPSYGEITALLR</sequence>
<dbReference type="InterPro" id="IPR040442">
    <property type="entry name" value="Pyrv_kinase-like_dom_sf"/>
</dbReference>
<evidence type="ECO:0000313" key="2">
    <source>
        <dbReference type="Proteomes" id="UP000319213"/>
    </source>
</evidence>
<dbReference type="Pfam" id="PF13714">
    <property type="entry name" value="PEP_mutase"/>
    <property type="match status" value="1"/>
</dbReference>
<reference evidence="1 2" key="1">
    <citation type="submission" date="2019-06" db="EMBL/GenBank/DDBJ databases">
        <title>Sequencing the genomes of 1000 actinobacteria strains.</title>
        <authorList>
            <person name="Klenk H.-P."/>
        </authorList>
    </citation>
    <scope>NUCLEOTIDE SEQUENCE [LARGE SCALE GENOMIC DNA]</scope>
    <source>
        <strain evidence="1 2">DSM 43186</strain>
    </source>
</reference>
<dbReference type="Gene3D" id="3.20.20.60">
    <property type="entry name" value="Phosphoenolpyruvate-binding domains"/>
    <property type="match status" value="1"/>
</dbReference>
<name>A0A543J187_9ACTN</name>
<dbReference type="SUPFAM" id="SSF51621">
    <property type="entry name" value="Phosphoenolpyruvate/pyruvate domain"/>
    <property type="match status" value="1"/>
</dbReference>
<dbReference type="Proteomes" id="UP000319213">
    <property type="component" value="Unassembled WGS sequence"/>
</dbReference>
<gene>
    <name evidence="1" type="ORF">FHX40_3336</name>
</gene>
<dbReference type="OrthoDB" id="9780430at2"/>
<dbReference type="GO" id="GO:0016829">
    <property type="term" value="F:lyase activity"/>
    <property type="evidence" value="ECO:0007669"/>
    <property type="project" value="UniProtKB-KW"/>
</dbReference>
<comment type="caution">
    <text evidence="1">The sequence shown here is derived from an EMBL/GenBank/DDBJ whole genome shotgun (WGS) entry which is preliminary data.</text>
</comment>
<evidence type="ECO:0000313" key="1">
    <source>
        <dbReference type="EMBL" id="TQM76591.1"/>
    </source>
</evidence>
<organism evidence="1 2">
    <name type="scientific">Thermopolyspora flexuosa</name>
    <dbReference type="NCBI Taxonomy" id="103836"/>
    <lineage>
        <taxon>Bacteria</taxon>
        <taxon>Bacillati</taxon>
        <taxon>Actinomycetota</taxon>
        <taxon>Actinomycetes</taxon>
        <taxon>Streptosporangiales</taxon>
        <taxon>Streptosporangiaceae</taxon>
        <taxon>Thermopolyspora</taxon>
    </lineage>
</organism>